<evidence type="ECO:0000313" key="2">
    <source>
        <dbReference type="Proteomes" id="UP000257323"/>
    </source>
</evidence>
<proteinExistence type="predicted"/>
<organism evidence="1 2">
    <name type="scientific">Candidatus Saccharicenans subterraneus</name>
    <dbReference type="NCBI Taxonomy" id="2508984"/>
    <lineage>
        <taxon>Bacteria</taxon>
        <taxon>Candidatus Aminicenantota</taxon>
        <taxon>Candidatus Aminicenantia</taxon>
        <taxon>Candidatus Aminicenantales</taxon>
        <taxon>Candidatus Saccharicenantaceae</taxon>
        <taxon>Candidatus Saccharicenans</taxon>
    </lineage>
</organism>
<sequence length="52" mass="6001">MATFPLFWKIEDWTMVNRLDAPRRAGGRREYKKKLAGYTINIDTASEPCPKG</sequence>
<dbReference type="AlphaFoldDB" id="A0A3E2BLX7"/>
<reference evidence="1 2" key="1">
    <citation type="submission" date="2018-08" db="EMBL/GenBank/DDBJ databases">
        <title>Genome analysis of the thermophilic bacterium of the candidate phylum Aminicenantes from deep subsurface aquifer revealed its physiology and ecological role.</title>
        <authorList>
            <person name="Kadnikov V.V."/>
            <person name="Mardanov A.V."/>
            <person name="Beletsky A.V."/>
            <person name="Karnachuk O.V."/>
            <person name="Ravin N.V."/>
        </authorList>
    </citation>
    <scope>NUCLEOTIDE SEQUENCE [LARGE SCALE GENOMIC DNA]</scope>
    <source>
        <strain evidence="1">BY38</strain>
    </source>
</reference>
<accession>A0A3E2BLX7</accession>
<dbReference type="Proteomes" id="UP000257323">
    <property type="component" value="Unassembled WGS sequence"/>
</dbReference>
<dbReference type="EMBL" id="QUAH01000006">
    <property type="protein sequence ID" value="RFT15759.1"/>
    <property type="molecule type" value="Genomic_DNA"/>
</dbReference>
<name>A0A3E2BLX7_9BACT</name>
<gene>
    <name evidence="1" type="ORF">OP8BY_2157</name>
</gene>
<comment type="caution">
    <text evidence="1">The sequence shown here is derived from an EMBL/GenBank/DDBJ whole genome shotgun (WGS) entry which is preliminary data.</text>
</comment>
<evidence type="ECO:0000313" key="1">
    <source>
        <dbReference type="EMBL" id="RFT15759.1"/>
    </source>
</evidence>
<protein>
    <submittedName>
        <fullName evidence="1">Uncharacterized protein</fullName>
    </submittedName>
</protein>